<dbReference type="GO" id="GO:0031241">
    <property type="term" value="C:periplasmic side of cell outer membrane"/>
    <property type="evidence" value="ECO:0007669"/>
    <property type="project" value="TreeGrafter"/>
</dbReference>
<dbReference type="GO" id="GO:0030234">
    <property type="term" value="F:enzyme regulator activity"/>
    <property type="evidence" value="ECO:0007669"/>
    <property type="project" value="TreeGrafter"/>
</dbReference>
<dbReference type="NCBIfam" id="TIGR02722">
    <property type="entry name" value="lp"/>
    <property type="match status" value="1"/>
</dbReference>
<gene>
    <name evidence="2" type="ORF">CAPSK01_004223</name>
</gene>
<evidence type="ECO:0000313" key="3">
    <source>
        <dbReference type="Proteomes" id="UP000019812"/>
    </source>
</evidence>
<dbReference type="RefSeq" id="WP_034930151.1">
    <property type="nucleotide sequence ID" value="NZ_JDSS02000043.1"/>
</dbReference>
<dbReference type="STRING" id="1457154.CAPSK01_004223"/>
<dbReference type="GO" id="GO:0009252">
    <property type="term" value="P:peptidoglycan biosynthetic process"/>
    <property type="evidence" value="ECO:0007669"/>
    <property type="project" value="TreeGrafter"/>
</dbReference>
<name>A0A084XV40_9PROT</name>
<reference evidence="2 3" key="1">
    <citation type="submission" date="2014-07" db="EMBL/GenBank/DDBJ databases">
        <title>Expanding our view of genomic diversity in Candidatus Accumulibacter clades.</title>
        <authorList>
            <person name="Skennerton C.T."/>
            <person name="Barr J.J."/>
            <person name="Slater F.R."/>
            <person name="Bond P.L."/>
            <person name="Tyson G.W."/>
        </authorList>
    </citation>
    <scope>NUCLEOTIDE SEQUENCE [LARGE SCALE GENOMIC DNA]</scope>
    <source>
        <strain evidence="3">SK-01</strain>
    </source>
</reference>
<evidence type="ECO:0000256" key="1">
    <source>
        <dbReference type="NCBIfam" id="TIGR02722"/>
    </source>
</evidence>
<dbReference type="AlphaFoldDB" id="A0A084XV40"/>
<comment type="caution">
    <text evidence="2">The sequence shown here is derived from an EMBL/GenBank/DDBJ whole genome shotgun (WGS) entry which is preliminary data.</text>
</comment>
<dbReference type="InterPro" id="IPR014094">
    <property type="entry name" value="LpoB"/>
</dbReference>
<dbReference type="Gene3D" id="3.40.50.10610">
    <property type="entry name" value="ABC-type transport auxiliary lipoprotein component"/>
    <property type="match status" value="1"/>
</dbReference>
<dbReference type="Pfam" id="PF13036">
    <property type="entry name" value="LpoB"/>
    <property type="match status" value="1"/>
</dbReference>
<accession>A0A084XV40</accession>
<evidence type="ECO:0000313" key="2">
    <source>
        <dbReference type="EMBL" id="KFB66334.1"/>
    </source>
</evidence>
<dbReference type="Proteomes" id="UP000019812">
    <property type="component" value="Unassembled WGS sequence"/>
</dbReference>
<dbReference type="PANTHER" id="PTHR40593:SF1">
    <property type="entry name" value="PENICILLIN-BINDING PROTEIN ACTIVATOR LPOB"/>
    <property type="match status" value="1"/>
</dbReference>
<proteinExistence type="predicted"/>
<dbReference type="PANTHER" id="PTHR40593">
    <property type="entry name" value="PENICILLIN-BINDING PROTEIN ACTIVATOR LPOB"/>
    <property type="match status" value="1"/>
</dbReference>
<dbReference type="EMBL" id="JDSS02000043">
    <property type="protein sequence ID" value="KFB66334.1"/>
    <property type="molecule type" value="Genomic_DNA"/>
</dbReference>
<protein>
    <recommendedName>
        <fullName evidence="1">Penicillin-binding protein activator LpoB</fullName>
    </recommendedName>
</protein>
<keyword evidence="2" id="KW-0449">Lipoprotein</keyword>
<sequence length="206" mass="23158">MQGQFQPEIRFTLLASTLVLALAGCTTISSPTVGGGNVSYGDAKAVETVTTDLGSTDIQMISEKMTQSLIQHPLIQDLIRKRQLLMASPVKNKTSEYFDTRLITDTILTQLQKSGVRYAIEGEDMQNQVDELRRQNQSGLYDKSKSVKMGRMQGAKYRIDGSISSIVKKNVDIKDVYYKMNLRLVEIETGIVEWSDEKDIRKSARR</sequence>
<organism evidence="2 3">
    <name type="scientific">Candidatus Accumulibacter vicinus</name>
    <dbReference type="NCBI Taxonomy" id="2954382"/>
    <lineage>
        <taxon>Bacteria</taxon>
        <taxon>Pseudomonadati</taxon>
        <taxon>Pseudomonadota</taxon>
        <taxon>Betaproteobacteria</taxon>
        <taxon>Candidatus Accumulibacter</taxon>
    </lineage>
</organism>